<dbReference type="InterPro" id="IPR006171">
    <property type="entry name" value="TOPRIM_dom"/>
</dbReference>
<dbReference type="GO" id="GO:0006269">
    <property type="term" value="P:DNA replication, synthesis of primer"/>
    <property type="evidence" value="ECO:0007669"/>
    <property type="project" value="UniProtKB-UniRule"/>
</dbReference>
<dbReference type="GO" id="GO:0005737">
    <property type="term" value="C:cytoplasm"/>
    <property type="evidence" value="ECO:0007669"/>
    <property type="project" value="TreeGrafter"/>
</dbReference>
<dbReference type="InterPro" id="IPR050219">
    <property type="entry name" value="DnaG_primase"/>
</dbReference>
<dbReference type="Proteomes" id="UP000198635">
    <property type="component" value="Unassembled WGS sequence"/>
</dbReference>
<name>A0A1I3U8V0_9BACT</name>
<dbReference type="GO" id="GO:0008270">
    <property type="term" value="F:zinc ion binding"/>
    <property type="evidence" value="ECO:0007669"/>
    <property type="project" value="UniProtKB-UniRule"/>
</dbReference>
<dbReference type="NCBIfam" id="TIGR01391">
    <property type="entry name" value="dnaG"/>
    <property type="match status" value="1"/>
</dbReference>
<evidence type="ECO:0000256" key="3">
    <source>
        <dbReference type="ARBA" id="ARBA00022679"/>
    </source>
</evidence>
<comment type="domain">
    <text evidence="12">Contains an N-terminal zinc-binding domain, a central core domain that contains the primase activity, and a C-terminal DnaB-binding domain.</text>
</comment>
<evidence type="ECO:0000256" key="7">
    <source>
        <dbReference type="ARBA" id="ARBA00022771"/>
    </source>
</evidence>
<dbReference type="EMBL" id="FORX01000007">
    <property type="protein sequence ID" value="SFJ79335.1"/>
    <property type="molecule type" value="Genomic_DNA"/>
</dbReference>
<dbReference type="InterPro" id="IPR030846">
    <property type="entry name" value="DnaG_bac"/>
</dbReference>
<keyword evidence="5 12" id="KW-0235">DNA replication</keyword>
<keyword evidence="3 12" id="KW-0808">Transferase</keyword>
<organism evidence="16 17">
    <name type="scientific">Desulfomicrobium apsheronum</name>
    <dbReference type="NCBI Taxonomy" id="52560"/>
    <lineage>
        <taxon>Bacteria</taxon>
        <taxon>Pseudomonadati</taxon>
        <taxon>Thermodesulfobacteriota</taxon>
        <taxon>Desulfovibrionia</taxon>
        <taxon>Desulfovibrionales</taxon>
        <taxon>Desulfomicrobiaceae</taxon>
        <taxon>Desulfomicrobium</taxon>
    </lineage>
</organism>
<evidence type="ECO:0000256" key="14">
    <source>
        <dbReference type="PIRSR" id="PIRSR002811-1"/>
    </source>
</evidence>
<evidence type="ECO:0000259" key="15">
    <source>
        <dbReference type="PROSITE" id="PS50880"/>
    </source>
</evidence>
<dbReference type="Pfam" id="PF13155">
    <property type="entry name" value="Toprim_2"/>
    <property type="match status" value="1"/>
</dbReference>
<dbReference type="SMART" id="SM00493">
    <property type="entry name" value="TOPRIM"/>
    <property type="match status" value="1"/>
</dbReference>
<sequence length="567" mass="62919">MSTFDQGLIAQIKARLRIEDVIGRHVELRPSGTRLVAPCPFHQETKPSFSVNPEGGFYYCFGCQASGDIIEFYRAINGLEFGEAVEALAREAGLEVRKRPEYRAPGEISRSECLDMHALAAVFYKEMLGRGPGKTARDYIGGRGLAPEIVDRFSLGWAPAAWNELRDHLRGRGFSEVLAEKAGLVSKSAKGSYYDRFRERLIFPIMNLSAQTVAFGGRSLVDGDGPKYLNSSETPIYTKGEHLYGLYQARRAMSHSKSVLLTEGYVDVLSLHQFGFENSCGVLGTALTPEQVHRLSGLVGQVDLVFDGDNAGRKAALRSAEMILSQGLKCRVLCLPDGEDVDSVLQKNGRESLLELSAQAADGLDYCLRQLSANQSPKEVLNWAIGFMSRLGKLDWKSFYLPKLAAGLGLSETELRRTLDEKGTGVAASAPAGLEQCKPSQLDRNLLAFAVRFPEYHGQLHELGLGEALATERGKIFWSKIFGVSPHEVLSRMDQGEKQFYVQCQMRTDVTVDDGRSEWDEVQNFLRQTGQRRELESLNFGLRKARQSGDFQEELRLLALIQAKTQC</sequence>
<keyword evidence="4 12" id="KW-0548">Nucleotidyltransferase</keyword>
<dbReference type="GO" id="GO:0000428">
    <property type="term" value="C:DNA-directed RNA polymerase complex"/>
    <property type="evidence" value="ECO:0007669"/>
    <property type="project" value="UniProtKB-KW"/>
</dbReference>
<dbReference type="EC" id="2.7.7.101" evidence="12"/>
<feature type="domain" description="Toprim" evidence="15">
    <location>
        <begin position="257"/>
        <end position="338"/>
    </location>
</feature>
<evidence type="ECO:0000256" key="12">
    <source>
        <dbReference type="HAMAP-Rule" id="MF_00974"/>
    </source>
</evidence>
<dbReference type="CDD" id="cd03364">
    <property type="entry name" value="TOPRIM_DnaG_primases"/>
    <property type="match status" value="1"/>
</dbReference>
<dbReference type="OrthoDB" id="9803773at2"/>
<evidence type="ECO:0000256" key="5">
    <source>
        <dbReference type="ARBA" id="ARBA00022705"/>
    </source>
</evidence>
<dbReference type="PANTHER" id="PTHR30313:SF2">
    <property type="entry name" value="DNA PRIMASE"/>
    <property type="match status" value="1"/>
</dbReference>
<dbReference type="Pfam" id="PF01807">
    <property type="entry name" value="Zn_ribbon_DnaG"/>
    <property type="match status" value="1"/>
</dbReference>
<dbReference type="SMART" id="SM00400">
    <property type="entry name" value="ZnF_CHCC"/>
    <property type="match status" value="1"/>
</dbReference>
<dbReference type="PROSITE" id="PS50880">
    <property type="entry name" value="TOPRIM"/>
    <property type="match status" value="1"/>
</dbReference>
<evidence type="ECO:0000313" key="16">
    <source>
        <dbReference type="EMBL" id="SFJ79335.1"/>
    </source>
</evidence>
<dbReference type="InterPro" id="IPR002694">
    <property type="entry name" value="Znf_CHC2"/>
</dbReference>
<evidence type="ECO:0000256" key="8">
    <source>
        <dbReference type="ARBA" id="ARBA00022833"/>
    </source>
</evidence>
<dbReference type="Gene3D" id="3.90.980.10">
    <property type="entry name" value="DNA primase, catalytic core, N-terminal domain"/>
    <property type="match status" value="1"/>
</dbReference>
<comment type="catalytic activity">
    <reaction evidence="12">
        <text>ssDNA + n NTP = ssDNA/pppN(pN)n-1 hybrid + (n-1) diphosphate.</text>
        <dbReference type="EC" id="2.7.7.101"/>
    </reaction>
</comment>
<dbReference type="PANTHER" id="PTHR30313">
    <property type="entry name" value="DNA PRIMASE"/>
    <property type="match status" value="1"/>
</dbReference>
<reference evidence="17" key="1">
    <citation type="submission" date="2016-10" db="EMBL/GenBank/DDBJ databases">
        <authorList>
            <person name="Varghese N."/>
            <person name="Submissions S."/>
        </authorList>
    </citation>
    <scope>NUCLEOTIDE SEQUENCE [LARGE SCALE GENOMIC DNA]</scope>
    <source>
        <strain evidence="17">DSM 5918</strain>
    </source>
</reference>
<dbReference type="FunFam" id="3.90.580.10:FF:000001">
    <property type="entry name" value="DNA primase"/>
    <property type="match status" value="1"/>
</dbReference>
<dbReference type="InterPro" id="IPR034151">
    <property type="entry name" value="TOPRIM_DnaG_bac"/>
</dbReference>
<comment type="cofactor">
    <cofactor evidence="12 13 14">
        <name>Zn(2+)</name>
        <dbReference type="ChEBI" id="CHEBI:29105"/>
    </cofactor>
    <text evidence="12 13 14">Binds 1 zinc ion per monomer.</text>
</comment>
<evidence type="ECO:0000256" key="4">
    <source>
        <dbReference type="ARBA" id="ARBA00022695"/>
    </source>
</evidence>
<evidence type="ECO:0000256" key="13">
    <source>
        <dbReference type="PIRNR" id="PIRNR002811"/>
    </source>
</evidence>
<dbReference type="Gene3D" id="3.40.1360.10">
    <property type="match status" value="1"/>
</dbReference>
<evidence type="ECO:0000256" key="9">
    <source>
        <dbReference type="ARBA" id="ARBA00022842"/>
    </source>
</evidence>
<keyword evidence="9" id="KW-0460">Magnesium</keyword>
<evidence type="ECO:0000256" key="10">
    <source>
        <dbReference type="ARBA" id="ARBA00023125"/>
    </source>
</evidence>
<dbReference type="InterPro" id="IPR036977">
    <property type="entry name" value="DNA_primase_Znf_CHC2"/>
</dbReference>
<dbReference type="SUPFAM" id="SSF57783">
    <property type="entry name" value="Zinc beta-ribbon"/>
    <property type="match status" value="1"/>
</dbReference>
<dbReference type="Pfam" id="PF08275">
    <property type="entry name" value="DNAG_N"/>
    <property type="match status" value="1"/>
</dbReference>
<evidence type="ECO:0000256" key="11">
    <source>
        <dbReference type="ARBA" id="ARBA00023163"/>
    </source>
</evidence>
<keyword evidence="8 12" id="KW-0862">Zinc</keyword>
<comment type="function">
    <text evidence="12 13">RNA polymerase that catalyzes the synthesis of short RNA molecules used as primers for DNA polymerase during DNA replication.</text>
</comment>
<dbReference type="STRING" id="52560.SAMN04488082_10769"/>
<feature type="zinc finger region" description="CHC2-type" evidence="12 14">
    <location>
        <begin position="39"/>
        <end position="63"/>
    </location>
</feature>
<gene>
    <name evidence="12" type="primary">dnaG</name>
    <name evidence="16" type="ORF">SAMN04488082_10769</name>
</gene>
<dbReference type="RefSeq" id="WP_092374284.1">
    <property type="nucleotide sequence ID" value="NZ_FORX01000007.1"/>
</dbReference>
<keyword evidence="7 12" id="KW-0863">Zinc-finger</keyword>
<keyword evidence="10 12" id="KW-0238">DNA-binding</keyword>
<dbReference type="InterPro" id="IPR006295">
    <property type="entry name" value="DNA_primase_DnaG"/>
</dbReference>
<evidence type="ECO:0000256" key="1">
    <source>
        <dbReference type="ARBA" id="ARBA00022478"/>
    </source>
</evidence>
<dbReference type="GO" id="GO:0003677">
    <property type="term" value="F:DNA binding"/>
    <property type="evidence" value="ECO:0007669"/>
    <property type="project" value="UniProtKB-KW"/>
</dbReference>
<keyword evidence="1 12" id="KW-0240">DNA-directed RNA polymerase</keyword>
<comment type="similarity">
    <text evidence="12 13">Belongs to the DnaG primase family.</text>
</comment>
<dbReference type="GO" id="GO:0003899">
    <property type="term" value="F:DNA-directed RNA polymerase activity"/>
    <property type="evidence" value="ECO:0007669"/>
    <property type="project" value="UniProtKB-UniRule"/>
</dbReference>
<dbReference type="HAMAP" id="MF_00974">
    <property type="entry name" value="DNA_primase_DnaG"/>
    <property type="match status" value="1"/>
</dbReference>
<keyword evidence="2 12" id="KW-0639">Primosome</keyword>
<dbReference type="GO" id="GO:1990077">
    <property type="term" value="C:primosome complex"/>
    <property type="evidence" value="ECO:0007669"/>
    <property type="project" value="UniProtKB-KW"/>
</dbReference>
<evidence type="ECO:0000256" key="2">
    <source>
        <dbReference type="ARBA" id="ARBA00022515"/>
    </source>
</evidence>
<dbReference type="InterPro" id="IPR037068">
    <property type="entry name" value="DNA_primase_core_N_sf"/>
</dbReference>
<keyword evidence="11 12" id="KW-0804">Transcription</keyword>
<dbReference type="InterPro" id="IPR013264">
    <property type="entry name" value="DNAG_N"/>
</dbReference>
<dbReference type="Gene3D" id="3.90.580.10">
    <property type="entry name" value="Zinc finger, CHC2-type domain"/>
    <property type="match status" value="1"/>
</dbReference>
<dbReference type="AlphaFoldDB" id="A0A1I3U8V0"/>
<evidence type="ECO:0000256" key="6">
    <source>
        <dbReference type="ARBA" id="ARBA00022723"/>
    </source>
</evidence>
<keyword evidence="6 12" id="KW-0479">Metal-binding</keyword>
<dbReference type="PIRSF" id="PIRSF002811">
    <property type="entry name" value="DnaG"/>
    <property type="match status" value="1"/>
</dbReference>
<dbReference type="SUPFAM" id="SSF56731">
    <property type="entry name" value="DNA primase core"/>
    <property type="match status" value="1"/>
</dbReference>
<evidence type="ECO:0000313" key="17">
    <source>
        <dbReference type="Proteomes" id="UP000198635"/>
    </source>
</evidence>
<protein>
    <recommendedName>
        <fullName evidence="12 13">DNA primase</fullName>
        <ecNumber evidence="12">2.7.7.101</ecNumber>
    </recommendedName>
</protein>
<proteinExistence type="inferred from homology"/>
<accession>A0A1I3U8V0</accession>
<keyword evidence="17" id="KW-1185">Reference proteome</keyword>
<comment type="subunit">
    <text evidence="12">Monomer. Interacts with DnaB.</text>
</comment>